<organism evidence="8 9">
    <name type="scientific">Coccomyxa subellipsoidea (strain C-169)</name>
    <name type="common">Green microalga</name>
    <dbReference type="NCBI Taxonomy" id="574566"/>
    <lineage>
        <taxon>Eukaryota</taxon>
        <taxon>Viridiplantae</taxon>
        <taxon>Chlorophyta</taxon>
        <taxon>core chlorophytes</taxon>
        <taxon>Trebouxiophyceae</taxon>
        <taxon>Trebouxiophyceae incertae sedis</taxon>
        <taxon>Coccomyxaceae</taxon>
        <taxon>Coccomyxa</taxon>
        <taxon>Coccomyxa subellipsoidea</taxon>
    </lineage>
</organism>
<name>I0YW63_COCSC</name>
<dbReference type="RefSeq" id="XP_005647176.1">
    <property type="nucleotide sequence ID" value="XM_005647119.1"/>
</dbReference>
<gene>
    <name evidence="8" type="ORF">COCSUDRAFT_29293</name>
</gene>
<keyword evidence="1 4" id="KW-0547">Nucleotide-binding</keyword>
<feature type="domain" description="Kinesin motor" evidence="7">
    <location>
        <begin position="8"/>
        <end position="326"/>
    </location>
</feature>
<dbReference type="Proteomes" id="UP000007264">
    <property type="component" value="Unassembled WGS sequence"/>
</dbReference>
<dbReference type="OrthoDB" id="3176171at2759"/>
<dbReference type="Pfam" id="PF00225">
    <property type="entry name" value="Kinesin"/>
    <property type="match status" value="1"/>
</dbReference>
<sequence length="380" mass="40512">MVQELRGNIRVFVRVKPSEPAGRSGAPVLACEDSHRISCTAAGSTKAFEFDRVFGPESSQEQIFGEVSQLITSALDGYNVCIFAYGQTGAGKTYTMEGTRQDPGINYRTMKELFRCIKEDREGGTTYDITTSIVELYNEQVWDLLAESGKKEVELVKATSGAGFNVPDLTQVAVTSPEQILDIMARGFEQRATGCHDINAHSSRSHCLLIVHAATTDPATGVRSVGKLTLCDLAGSERINKTGASGLTLTEAQNINRSLLELGNVISALMQQSSHVPYRNSKLTMLLQDSLGGNAKALMVANLAPSPAHASETLSSLAFASKVANVVLKTPQRKFEDVPTAGEGPPAVGKAGGTQSLAARSGALRSNLSADRPRLRAAQP</sequence>
<dbReference type="KEGG" id="csl:COCSUDRAFT_29293"/>
<keyword evidence="3 4" id="KW-0505">Motor protein</keyword>
<evidence type="ECO:0000256" key="6">
    <source>
        <dbReference type="SAM" id="MobiDB-lite"/>
    </source>
</evidence>
<dbReference type="SMART" id="SM00129">
    <property type="entry name" value="KISc"/>
    <property type="match status" value="1"/>
</dbReference>
<feature type="binding site" evidence="4">
    <location>
        <begin position="86"/>
        <end position="93"/>
    </location>
    <ligand>
        <name>ATP</name>
        <dbReference type="ChEBI" id="CHEBI:30616"/>
    </ligand>
</feature>
<dbReference type="PANTHER" id="PTHR47972:SF28">
    <property type="entry name" value="KINESIN-LIKE PROTEIN KLP-3"/>
    <property type="match status" value="1"/>
</dbReference>
<dbReference type="InterPro" id="IPR027417">
    <property type="entry name" value="P-loop_NTPase"/>
</dbReference>
<evidence type="ECO:0000256" key="1">
    <source>
        <dbReference type="ARBA" id="ARBA00022741"/>
    </source>
</evidence>
<evidence type="ECO:0000256" key="2">
    <source>
        <dbReference type="ARBA" id="ARBA00022840"/>
    </source>
</evidence>
<evidence type="ECO:0000313" key="8">
    <source>
        <dbReference type="EMBL" id="EIE22632.1"/>
    </source>
</evidence>
<dbReference type="PROSITE" id="PS00411">
    <property type="entry name" value="KINESIN_MOTOR_1"/>
    <property type="match status" value="1"/>
</dbReference>
<feature type="compositionally biased region" description="Polar residues" evidence="6">
    <location>
        <begin position="353"/>
        <end position="369"/>
    </location>
</feature>
<dbReference type="PRINTS" id="PR00380">
    <property type="entry name" value="KINESINHEAVY"/>
</dbReference>
<dbReference type="GO" id="GO:0005524">
    <property type="term" value="F:ATP binding"/>
    <property type="evidence" value="ECO:0007669"/>
    <property type="project" value="UniProtKB-UniRule"/>
</dbReference>
<evidence type="ECO:0000313" key="9">
    <source>
        <dbReference type="Proteomes" id="UP000007264"/>
    </source>
</evidence>
<comment type="similarity">
    <text evidence="4 5">Belongs to the TRAFAC class myosin-kinesin ATPase superfamily. Kinesin family.</text>
</comment>
<dbReference type="PROSITE" id="PS50067">
    <property type="entry name" value="KINESIN_MOTOR_2"/>
    <property type="match status" value="1"/>
</dbReference>
<dbReference type="STRING" id="574566.I0YW63"/>
<keyword evidence="5" id="KW-0493">Microtubule</keyword>
<feature type="non-terminal residue" evidence="8">
    <location>
        <position position="380"/>
    </location>
</feature>
<dbReference type="EMBL" id="AGSI01000009">
    <property type="protein sequence ID" value="EIE22632.1"/>
    <property type="molecule type" value="Genomic_DNA"/>
</dbReference>
<evidence type="ECO:0000256" key="5">
    <source>
        <dbReference type="RuleBase" id="RU000394"/>
    </source>
</evidence>
<evidence type="ECO:0000256" key="4">
    <source>
        <dbReference type="PROSITE-ProRule" id="PRU00283"/>
    </source>
</evidence>
<dbReference type="GO" id="GO:0008017">
    <property type="term" value="F:microtubule binding"/>
    <property type="evidence" value="ECO:0007669"/>
    <property type="project" value="InterPro"/>
</dbReference>
<reference evidence="8 9" key="1">
    <citation type="journal article" date="2012" name="Genome Biol.">
        <title>The genome of the polar eukaryotic microalga coccomyxa subellipsoidea reveals traits of cold adaptation.</title>
        <authorList>
            <person name="Blanc G."/>
            <person name="Agarkova I."/>
            <person name="Grimwood J."/>
            <person name="Kuo A."/>
            <person name="Brueggeman A."/>
            <person name="Dunigan D."/>
            <person name="Gurnon J."/>
            <person name="Ladunga I."/>
            <person name="Lindquist E."/>
            <person name="Lucas S."/>
            <person name="Pangilinan J."/>
            <person name="Proschold T."/>
            <person name="Salamov A."/>
            <person name="Schmutz J."/>
            <person name="Weeks D."/>
            <person name="Yamada T."/>
            <person name="Claverie J.M."/>
            <person name="Grigoriev I."/>
            <person name="Van Etten J."/>
            <person name="Lomsadze A."/>
            <person name="Borodovsky M."/>
        </authorList>
    </citation>
    <scope>NUCLEOTIDE SEQUENCE [LARGE SCALE GENOMIC DNA]</scope>
    <source>
        <strain evidence="8 9">C-169</strain>
    </source>
</reference>
<dbReference type="InterPro" id="IPR027640">
    <property type="entry name" value="Kinesin-like_fam"/>
</dbReference>
<dbReference type="SUPFAM" id="SSF52540">
    <property type="entry name" value="P-loop containing nucleoside triphosphate hydrolases"/>
    <property type="match status" value="1"/>
</dbReference>
<dbReference type="GeneID" id="17040619"/>
<accession>I0YW63</accession>
<keyword evidence="9" id="KW-1185">Reference proteome</keyword>
<dbReference type="eggNOG" id="KOG0239">
    <property type="taxonomic scope" value="Eukaryota"/>
</dbReference>
<dbReference type="Gene3D" id="3.40.850.10">
    <property type="entry name" value="Kinesin motor domain"/>
    <property type="match status" value="1"/>
</dbReference>
<proteinExistence type="inferred from homology"/>
<evidence type="ECO:0000256" key="3">
    <source>
        <dbReference type="ARBA" id="ARBA00023175"/>
    </source>
</evidence>
<dbReference type="InterPro" id="IPR019821">
    <property type="entry name" value="Kinesin_motor_CS"/>
</dbReference>
<evidence type="ECO:0000259" key="7">
    <source>
        <dbReference type="PROSITE" id="PS50067"/>
    </source>
</evidence>
<protein>
    <recommendedName>
        <fullName evidence="5">Kinesin-like protein</fullName>
    </recommendedName>
</protein>
<dbReference type="GO" id="GO:0003777">
    <property type="term" value="F:microtubule motor activity"/>
    <property type="evidence" value="ECO:0007669"/>
    <property type="project" value="InterPro"/>
</dbReference>
<dbReference type="AlphaFoldDB" id="I0YW63"/>
<dbReference type="GO" id="GO:0005874">
    <property type="term" value="C:microtubule"/>
    <property type="evidence" value="ECO:0007669"/>
    <property type="project" value="UniProtKB-KW"/>
</dbReference>
<comment type="caution">
    <text evidence="8">The sequence shown here is derived from an EMBL/GenBank/DDBJ whole genome shotgun (WGS) entry which is preliminary data.</text>
</comment>
<dbReference type="InterPro" id="IPR036961">
    <property type="entry name" value="Kinesin_motor_dom_sf"/>
</dbReference>
<feature type="region of interest" description="Disordered" evidence="6">
    <location>
        <begin position="336"/>
        <end position="380"/>
    </location>
</feature>
<dbReference type="PANTHER" id="PTHR47972">
    <property type="entry name" value="KINESIN-LIKE PROTEIN KLP-3"/>
    <property type="match status" value="1"/>
</dbReference>
<dbReference type="GO" id="GO:0007018">
    <property type="term" value="P:microtubule-based movement"/>
    <property type="evidence" value="ECO:0007669"/>
    <property type="project" value="InterPro"/>
</dbReference>
<keyword evidence="2 4" id="KW-0067">ATP-binding</keyword>
<dbReference type="InterPro" id="IPR001752">
    <property type="entry name" value="Kinesin_motor_dom"/>
</dbReference>